<feature type="signal peptide" evidence="1">
    <location>
        <begin position="1"/>
        <end position="30"/>
    </location>
</feature>
<evidence type="ECO:0000256" key="1">
    <source>
        <dbReference type="SAM" id="SignalP"/>
    </source>
</evidence>
<reference evidence="2" key="1">
    <citation type="submission" date="2012-12" db="EMBL/GenBank/DDBJ databases">
        <title>Identification and characterization of a phenylalanine ammonia-lyase gene family in Isatis indigotica Fort.</title>
        <authorList>
            <person name="Liu Q."/>
            <person name="Chen J."/>
            <person name="Zhou X."/>
            <person name="Di P."/>
            <person name="Xiao Y."/>
            <person name="Xuan H."/>
            <person name="Zhang L."/>
            <person name="Chen W."/>
        </authorList>
    </citation>
    <scope>NUCLEOTIDE SEQUENCE</scope>
    <source>
        <tissue evidence="2">Salivary gland</tissue>
    </source>
</reference>
<organism evidence="2">
    <name type="scientific">Ixodes ricinus</name>
    <name type="common">Common tick</name>
    <name type="synonym">Acarus ricinus</name>
    <dbReference type="NCBI Taxonomy" id="34613"/>
    <lineage>
        <taxon>Eukaryota</taxon>
        <taxon>Metazoa</taxon>
        <taxon>Ecdysozoa</taxon>
        <taxon>Arthropoda</taxon>
        <taxon>Chelicerata</taxon>
        <taxon>Arachnida</taxon>
        <taxon>Acari</taxon>
        <taxon>Parasitiformes</taxon>
        <taxon>Ixodida</taxon>
        <taxon>Ixodoidea</taxon>
        <taxon>Ixodidae</taxon>
        <taxon>Ixodinae</taxon>
        <taxon>Ixodes</taxon>
    </lineage>
</organism>
<protein>
    <submittedName>
        <fullName evidence="2">Putative basic tail protein</fullName>
    </submittedName>
</protein>
<feature type="chain" id="PRO_5005518233" evidence="1">
    <location>
        <begin position="31"/>
        <end position="108"/>
    </location>
</feature>
<proteinExistence type="evidence at transcript level"/>
<sequence length="108" mass="11834">MELKTMLFVQIAAFMVLGIQLLAAGSEVQAKTGSKDDGIYVHYCGNNCTHQDKRWTGCSKDCKCVYEGDNSQGICISISYLGDYPDLNLNDPELTKAAPRPPKNSART</sequence>
<keyword evidence="1" id="KW-0732">Signal</keyword>
<accession>A0A0K8RIX8</accession>
<dbReference type="AlphaFoldDB" id="A0A0K8RIX8"/>
<dbReference type="EMBL" id="GADI01002711">
    <property type="protein sequence ID" value="JAA71097.1"/>
    <property type="molecule type" value="mRNA"/>
</dbReference>
<name>A0A0K8RIX8_IXORI</name>
<evidence type="ECO:0000313" key="2">
    <source>
        <dbReference type="EMBL" id="JAA71097.1"/>
    </source>
</evidence>